<dbReference type="FunFam" id="3.40.640.10:FF:000031">
    <property type="entry name" value="Kynureninase"/>
    <property type="match status" value="1"/>
</dbReference>
<comment type="caution">
    <text evidence="4">Lacks conserved residue(s) required for the propagation of feature annotation.</text>
</comment>
<comment type="function">
    <text evidence="4 5">Catalyzes the cleavage of L-kynurenine (L-Kyn) and L-3-hydroxykynurenine (L-3OHKyn) into anthranilic acid (AA) and 3-hydroxyanthranilic acid (3-OHAA), respectively.</text>
</comment>
<feature type="binding site" evidence="4">
    <location>
        <position position="279"/>
    </location>
    <ligand>
        <name>pyridoxal 5'-phosphate</name>
        <dbReference type="ChEBI" id="CHEBI:597326"/>
    </ligand>
</feature>
<dbReference type="OMA" id="LPGWNSH"/>
<comment type="catalytic activity">
    <reaction evidence="5">
        <text>3-hydroxy-L-kynurenine + H2O = 3-hydroxyanthranilate + L-alanine + H(+)</text>
        <dbReference type="Rhea" id="RHEA:25143"/>
        <dbReference type="ChEBI" id="CHEBI:15377"/>
        <dbReference type="ChEBI" id="CHEBI:15378"/>
        <dbReference type="ChEBI" id="CHEBI:36559"/>
        <dbReference type="ChEBI" id="CHEBI:57972"/>
        <dbReference type="ChEBI" id="CHEBI:58125"/>
        <dbReference type="EC" id="3.7.1.3"/>
    </reaction>
</comment>
<keyword evidence="4 5" id="KW-0963">Cytoplasm</keyword>
<dbReference type="STRING" id="5762.D2V2V8"/>
<keyword evidence="8" id="KW-1185">Reference proteome</keyword>
<dbReference type="SUPFAM" id="SSF53383">
    <property type="entry name" value="PLP-dependent transferases"/>
    <property type="match status" value="1"/>
</dbReference>
<evidence type="ECO:0000256" key="2">
    <source>
        <dbReference type="ARBA" id="ARBA00022801"/>
    </source>
</evidence>
<dbReference type="UniPathway" id="UPA00334">
    <property type="reaction ID" value="UER00455"/>
</dbReference>
<feature type="binding site" evidence="4">
    <location>
        <position position="95"/>
    </location>
    <ligand>
        <name>pyridoxal 5'-phosphate</name>
        <dbReference type="ChEBI" id="CHEBI:597326"/>
    </ligand>
</feature>
<reference evidence="7 8" key="1">
    <citation type="journal article" date="2010" name="Cell">
        <title>The genome of Naegleria gruberi illuminates early eukaryotic versatility.</title>
        <authorList>
            <person name="Fritz-Laylin L.K."/>
            <person name="Prochnik S.E."/>
            <person name="Ginger M.L."/>
            <person name="Dacks J.B."/>
            <person name="Carpenter M.L."/>
            <person name="Field M.C."/>
            <person name="Kuo A."/>
            <person name="Paredez A."/>
            <person name="Chapman J."/>
            <person name="Pham J."/>
            <person name="Shu S."/>
            <person name="Neupane R."/>
            <person name="Cipriano M."/>
            <person name="Mancuso J."/>
            <person name="Tu H."/>
            <person name="Salamov A."/>
            <person name="Lindquist E."/>
            <person name="Shapiro H."/>
            <person name="Lucas S."/>
            <person name="Grigoriev I.V."/>
            <person name="Cande W.Z."/>
            <person name="Fulton C."/>
            <person name="Rokhsar D.S."/>
            <person name="Dawson S.C."/>
        </authorList>
    </citation>
    <scope>NUCLEOTIDE SEQUENCE [LARGE SCALE GENOMIC DNA]</scope>
    <source>
        <strain evidence="7 8">NEG-M</strain>
    </source>
</reference>
<dbReference type="eggNOG" id="KOG3846">
    <property type="taxonomic scope" value="Eukaryota"/>
</dbReference>
<dbReference type="GO" id="GO:0043420">
    <property type="term" value="P:anthranilate metabolic process"/>
    <property type="evidence" value="ECO:0007669"/>
    <property type="project" value="UniProtKB-UniRule"/>
</dbReference>
<dbReference type="UniPathway" id="UPA00253">
    <property type="reaction ID" value="UER00329"/>
</dbReference>
<dbReference type="PANTHER" id="PTHR14084:SF0">
    <property type="entry name" value="KYNURENINASE"/>
    <property type="match status" value="1"/>
</dbReference>
<dbReference type="Pfam" id="PF00266">
    <property type="entry name" value="Aminotran_5"/>
    <property type="match status" value="1"/>
</dbReference>
<dbReference type="GO" id="GO:0030170">
    <property type="term" value="F:pyridoxal phosphate binding"/>
    <property type="evidence" value="ECO:0007669"/>
    <property type="project" value="UniProtKB-UniRule"/>
</dbReference>
<dbReference type="InterPro" id="IPR015421">
    <property type="entry name" value="PyrdxlP-dep_Trfase_major"/>
</dbReference>
<gene>
    <name evidence="4" type="primary">KYNU</name>
    <name evidence="7" type="ORF">NAEGRDRAFT_30605</name>
</gene>
<comment type="cofactor">
    <cofactor evidence="4 5">
        <name>pyridoxal 5'-phosphate</name>
        <dbReference type="ChEBI" id="CHEBI:597326"/>
    </cofactor>
</comment>
<evidence type="ECO:0000259" key="6">
    <source>
        <dbReference type="Pfam" id="PF00266"/>
    </source>
</evidence>
<dbReference type="GO" id="GO:0034354">
    <property type="term" value="P:'de novo' NAD+ biosynthetic process from L-tryptophan"/>
    <property type="evidence" value="ECO:0007669"/>
    <property type="project" value="UniProtKB-UniRule"/>
</dbReference>
<protein>
    <recommendedName>
        <fullName evidence="4 5">Kynureninase</fullName>
        <ecNumber evidence="4 5">3.7.1.3</ecNumber>
    </recommendedName>
    <alternativeName>
        <fullName evidence="4">L-kynurenine hydrolase</fullName>
    </alternativeName>
</protein>
<feature type="domain" description="Aminotransferase class V" evidence="6">
    <location>
        <begin position="192"/>
        <end position="269"/>
    </location>
</feature>
<evidence type="ECO:0000256" key="3">
    <source>
        <dbReference type="ARBA" id="ARBA00022898"/>
    </source>
</evidence>
<comment type="subunit">
    <text evidence="4 5">Homodimer.</text>
</comment>
<evidence type="ECO:0000256" key="5">
    <source>
        <dbReference type="PIRNR" id="PIRNR038800"/>
    </source>
</evidence>
<feature type="binding site" evidence="4">
    <location>
        <position position="96"/>
    </location>
    <ligand>
        <name>pyridoxal 5'-phosphate</name>
        <dbReference type="ChEBI" id="CHEBI:597326"/>
    </ligand>
</feature>
<comment type="similarity">
    <text evidence="4 5">Belongs to the kynureninase family.</text>
</comment>
<dbReference type="GO" id="GO:0005737">
    <property type="term" value="C:cytoplasm"/>
    <property type="evidence" value="ECO:0007669"/>
    <property type="project" value="UniProtKB-SubCell"/>
</dbReference>
<dbReference type="Proteomes" id="UP000006671">
    <property type="component" value="Unassembled WGS sequence"/>
</dbReference>
<feature type="binding site" evidence="4">
    <location>
        <position position="307"/>
    </location>
    <ligand>
        <name>pyridoxal 5'-phosphate</name>
        <dbReference type="ChEBI" id="CHEBI:597326"/>
    </ligand>
</feature>
<dbReference type="InterPro" id="IPR015424">
    <property type="entry name" value="PyrdxlP-dep_Trfase"/>
</dbReference>
<evidence type="ECO:0000256" key="1">
    <source>
        <dbReference type="ARBA" id="ARBA00022642"/>
    </source>
</evidence>
<dbReference type="PANTHER" id="PTHR14084">
    <property type="entry name" value="KYNURENINASE"/>
    <property type="match status" value="1"/>
</dbReference>
<feature type="binding site" evidence="4">
    <location>
        <position position="221"/>
    </location>
    <ligand>
        <name>pyridoxal 5'-phosphate</name>
        <dbReference type="ChEBI" id="CHEBI:597326"/>
    </ligand>
</feature>
<accession>D2V2V8</accession>
<dbReference type="InParanoid" id="D2V2V8"/>
<feature type="binding site" evidence="4">
    <location>
        <position position="224"/>
    </location>
    <ligand>
        <name>pyridoxal 5'-phosphate</name>
        <dbReference type="ChEBI" id="CHEBI:597326"/>
    </ligand>
</feature>
<dbReference type="EC" id="3.7.1.3" evidence="4 5"/>
<keyword evidence="3 4" id="KW-0663">Pyridoxal phosphate</keyword>
<dbReference type="Gene3D" id="3.90.1150.10">
    <property type="entry name" value="Aspartate Aminotransferase, domain 1"/>
    <property type="match status" value="1"/>
</dbReference>
<evidence type="ECO:0000256" key="4">
    <source>
        <dbReference type="HAMAP-Rule" id="MF_03017"/>
    </source>
</evidence>
<dbReference type="NCBIfam" id="TIGR01814">
    <property type="entry name" value="kynureninase"/>
    <property type="match status" value="1"/>
</dbReference>
<dbReference type="InterPro" id="IPR015422">
    <property type="entry name" value="PyrdxlP-dep_Trfase_small"/>
</dbReference>
<dbReference type="Pfam" id="PF22580">
    <property type="entry name" value="KYNU_C"/>
    <property type="match status" value="1"/>
</dbReference>
<comment type="pathway">
    <text evidence="4 5">Cofactor biosynthesis; NAD(+) biosynthesis; quinolinate from L-kynurenine: step 2/3.</text>
</comment>
<sequence length="431" mass="48624">MIPKELICQVDENSSDECVEKKIIYFCGNSLGLQPKCLSKNIEKELQKWAHIGVEGHFSASFGTNKWFEVEESVKNAMAKVVGAKPIEVTVMNSLTANLQVLLTSFYRPTAQKYKILVEQYPFPSDMHAVTSHVRCRIEELRSMLGSHLSSDEIVEKCITLVGPREGEEIIRSEDIVECLKSDSSIALSLVGGVQFMTGQCFDMKTIAQTCQELDIVCGFDLAHAAGNIDLRLHDWGVDFACWCSYKYLNSGPGGISGIFVHEKHSNETMEQRPRFMGWWAREKATRFSLSTKFEPQPGAAGFQMSNPCILSMTAILSSLRVFEMAEKDGQIMSVLRSKSNLLTTYLELLIRQELSDKIFILTPSNPNARGCQLSIRVLHKNLDYVDSELKKRGVIIDIREPDIIRVSPTPLYNQFVEVYDFVQLLKEILN</sequence>
<dbReference type="GO" id="GO:0097053">
    <property type="term" value="P:L-kynurenine catabolic process"/>
    <property type="evidence" value="ECO:0007669"/>
    <property type="project" value="UniProtKB-UniRule"/>
</dbReference>
<feature type="binding site" evidence="4">
    <location>
        <position position="246"/>
    </location>
    <ligand>
        <name>pyridoxal 5'-phosphate</name>
        <dbReference type="ChEBI" id="CHEBI:597326"/>
    </ligand>
</feature>
<evidence type="ECO:0000313" key="8">
    <source>
        <dbReference type="Proteomes" id="UP000006671"/>
    </source>
</evidence>
<keyword evidence="2 4" id="KW-0378">Hydrolase</keyword>
<comment type="catalytic activity">
    <reaction evidence="4 5">
        <text>L-kynurenine + H2O = anthranilate + L-alanine + H(+)</text>
        <dbReference type="Rhea" id="RHEA:16813"/>
        <dbReference type="ChEBI" id="CHEBI:15377"/>
        <dbReference type="ChEBI" id="CHEBI:15378"/>
        <dbReference type="ChEBI" id="CHEBI:16567"/>
        <dbReference type="ChEBI" id="CHEBI:57959"/>
        <dbReference type="ChEBI" id="CHEBI:57972"/>
        <dbReference type="EC" id="3.7.1.3"/>
    </reaction>
</comment>
<dbReference type="GO" id="GO:0019805">
    <property type="term" value="P:quinolinate biosynthetic process"/>
    <property type="evidence" value="ECO:0007669"/>
    <property type="project" value="UniProtKB-UniRule"/>
</dbReference>
<dbReference type="Gene3D" id="3.40.640.10">
    <property type="entry name" value="Type I PLP-dependent aspartate aminotransferase-like (Major domain)"/>
    <property type="match status" value="1"/>
</dbReference>
<dbReference type="HAMAP" id="MF_01970">
    <property type="entry name" value="Kynureninase"/>
    <property type="match status" value="1"/>
</dbReference>
<dbReference type="EMBL" id="GG738849">
    <property type="protein sequence ID" value="EFC48963.1"/>
    <property type="molecule type" value="Genomic_DNA"/>
</dbReference>
<dbReference type="GO" id="GO:0019441">
    <property type="term" value="P:L-tryptophan catabolic process to kynurenine"/>
    <property type="evidence" value="ECO:0007669"/>
    <property type="project" value="TreeGrafter"/>
</dbReference>
<comment type="pathway">
    <text evidence="4 5">Amino-acid degradation; L-kynurenine degradation; L-alanine and anthranilate from L-kynurenine: step 1/1.</text>
</comment>
<dbReference type="GO" id="GO:0030429">
    <property type="term" value="F:kynureninase activity"/>
    <property type="evidence" value="ECO:0007669"/>
    <property type="project" value="UniProtKB-UniRule"/>
</dbReference>
<feature type="binding site" evidence="4">
    <location>
        <begin position="123"/>
        <end position="126"/>
    </location>
    <ligand>
        <name>pyridoxal 5'-phosphate</name>
        <dbReference type="ChEBI" id="CHEBI:597326"/>
    </ligand>
</feature>
<name>D2V2V8_NAEGR</name>
<comment type="subcellular location">
    <subcellularLocation>
        <location evidence="4 5">Cytoplasm</location>
    </subcellularLocation>
</comment>
<dbReference type="InterPro" id="IPR000192">
    <property type="entry name" value="Aminotrans_V_dom"/>
</dbReference>
<proteinExistence type="inferred from homology"/>
<dbReference type="OrthoDB" id="5978656at2759"/>
<dbReference type="VEuPathDB" id="AmoebaDB:NAEGRDRAFT_30605"/>
<dbReference type="AlphaFoldDB" id="D2V2V8"/>
<keyword evidence="1 4" id="KW-0662">Pyridine nucleotide biosynthesis</keyword>
<feature type="modified residue" description="N6-(pyridoxal phosphate)lysine" evidence="4">
    <location>
        <position position="247"/>
    </location>
</feature>
<evidence type="ECO:0000313" key="7">
    <source>
        <dbReference type="EMBL" id="EFC48963.1"/>
    </source>
</evidence>
<dbReference type="PIRSF" id="PIRSF038800">
    <property type="entry name" value="KYNU"/>
    <property type="match status" value="1"/>
</dbReference>
<organism evidence="8">
    <name type="scientific">Naegleria gruberi</name>
    <name type="common">Amoeba</name>
    <dbReference type="NCBI Taxonomy" id="5762"/>
    <lineage>
        <taxon>Eukaryota</taxon>
        <taxon>Discoba</taxon>
        <taxon>Heterolobosea</taxon>
        <taxon>Tetramitia</taxon>
        <taxon>Eutetramitia</taxon>
        <taxon>Vahlkampfiidae</taxon>
        <taxon>Naegleria</taxon>
    </lineage>
</organism>
<dbReference type="InterPro" id="IPR010111">
    <property type="entry name" value="Kynureninase"/>
</dbReference>